<dbReference type="PROSITE" id="PS50994">
    <property type="entry name" value="INTEGRASE"/>
    <property type="match status" value="1"/>
</dbReference>
<dbReference type="PANTHER" id="PTHR35046:SF9">
    <property type="entry name" value="RNA-DIRECTED DNA POLYMERASE"/>
    <property type="match status" value="1"/>
</dbReference>
<feature type="compositionally biased region" description="Basic and acidic residues" evidence="9">
    <location>
        <begin position="1540"/>
        <end position="1557"/>
    </location>
</feature>
<evidence type="ECO:0000256" key="9">
    <source>
        <dbReference type="SAM" id="MobiDB-lite"/>
    </source>
</evidence>
<dbReference type="InterPro" id="IPR041373">
    <property type="entry name" value="RT_RNaseH"/>
</dbReference>
<dbReference type="Gene3D" id="1.10.340.70">
    <property type="match status" value="1"/>
</dbReference>
<dbReference type="Pfam" id="PF03732">
    <property type="entry name" value="Retrotrans_gag"/>
    <property type="match status" value="1"/>
</dbReference>
<evidence type="ECO:0000256" key="8">
    <source>
        <dbReference type="PROSITE-ProRule" id="PRU00047"/>
    </source>
</evidence>
<feature type="compositionally biased region" description="Basic and acidic residues" evidence="9">
    <location>
        <begin position="1349"/>
        <end position="1359"/>
    </location>
</feature>
<dbReference type="InterPro" id="IPR021109">
    <property type="entry name" value="Peptidase_aspartic_dom_sf"/>
</dbReference>
<evidence type="ECO:0000256" key="4">
    <source>
        <dbReference type="ARBA" id="ARBA00022722"/>
    </source>
</evidence>
<dbReference type="InterPro" id="IPR036875">
    <property type="entry name" value="Znf_CCHC_sf"/>
</dbReference>
<dbReference type="Gene3D" id="3.30.420.10">
    <property type="entry name" value="Ribonuclease H-like superfamily/Ribonuclease H"/>
    <property type="match status" value="1"/>
</dbReference>
<dbReference type="InterPro" id="IPR043128">
    <property type="entry name" value="Rev_trsase/Diguanyl_cyclase"/>
</dbReference>
<keyword evidence="8" id="KW-0863">Zinc-finger</keyword>
<feature type="compositionally biased region" description="Basic and acidic residues" evidence="9">
    <location>
        <begin position="1304"/>
        <end position="1319"/>
    </location>
</feature>
<feature type="compositionally biased region" description="Basic and acidic residues" evidence="9">
    <location>
        <begin position="1490"/>
        <end position="1513"/>
    </location>
</feature>
<dbReference type="InterPro" id="IPR036397">
    <property type="entry name" value="RNaseH_sf"/>
</dbReference>
<dbReference type="InterPro" id="IPR043502">
    <property type="entry name" value="DNA/RNA_pol_sf"/>
</dbReference>
<dbReference type="GO" id="GO:0016787">
    <property type="term" value="F:hydrolase activity"/>
    <property type="evidence" value="ECO:0007669"/>
    <property type="project" value="UniProtKB-KW"/>
</dbReference>
<dbReference type="SUPFAM" id="SSF53098">
    <property type="entry name" value="Ribonuclease H-like"/>
    <property type="match status" value="1"/>
</dbReference>
<keyword evidence="7" id="KW-0695">RNA-directed DNA polymerase</keyword>
<reference evidence="12" key="1">
    <citation type="submission" date="2023-07" db="EMBL/GenBank/DDBJ databases">
        <title>A chromosome-level genome assembly of Lolium multiflorum.</title>
        <authorList>
            <person name="Chen Y."/>
            <person name="Copetti D."/>
            <person name="Kolliker R."/>
            <person name="Studer B."/>
        </authorList>
    </citation>
    <scope>NUCLEOTIDE SEQUENCE</scope>
    <source>
        <strain evidence="12">02402/16</strain>
        <tissue evidence="12">Leaf</tissue>
    </source>
</reference>
<dbReference type="InterPro" id="IPR001878">
    <property type="entry name" value="Znf_CCHC"/>
</dbReference>
<dbReference type="CDD" id="cd00303">
    <property type="entry name" value="retropepsin_like"/>
    <property type="match status" value="1"/>
</dbReference>
<dbReference type="InterPro" id="IPR001584">
    <property type="entry name" value="Integrase_cat-core"/>
</dbReference>
<feature type="compositionally biased region" description="Polar residues" evidence="9">
    <location>
        <begin position="271"/>
        <end position="280"/>
    </location>
</feature>
<dbReference type="Gene3D" id="2.40.70.10">
    <property type="entry name" value="Acid Proteases"/>
    <property type="match status" value="1"/>
</dbReference>
<dbReference type="SUPFAM" id="SSF57756">
    <property type="entry name" value="Retrovirus zinc finger-like domains"/>
    <property type="match status" value="1"/>
</dbReference>
<feature type="region of interest" description="Disordered" evidence="9">
    <location>
        <begin position="271"/>
        <end position="308"/>
    </location>
</feature>
<keyword evidence="8" id="KW-0479">Metal-binding</keyword>
<evidence type="ECO:0000259" key="10">
    <source>
        <dbReference type="PROSITE" id="PS50158"/>
    </source>
</evidence>
<evidence type="ECO:0000256" key="6">
    <source>
        <dbReference type="ARBA" id="ARBA00022801"/>
    </source>
</evidence>
<feature type="region of interest" description="Disordered" evidence="9">
    <location>
        <begin position="1462"/>
        <end position="1568"/>
    </location>
</feature>
<dbReference type="GO" id="GO:0003964">
    <property type="term" value="F:RNA-directed DNA polymerase activity"/>
    <property type="evidence" value="ECO:0007669"/>
    <property type="project" value="UniProtKB-KW"/>
</dbReference>
<dbReference type="InterPro" id="IPR005162">
    <property type="entry name" value="Retrotrans_gag_dom"/>
</dbReference>
<feature type="region of interest" description="Disordered" evidence="9">
    <location>
        <begin position="1265"/>
        <end position="1377"/>
    </location>
</feature>
<feature type="domain" description="Integrase catalytic" evidence="11">
    <location>
        <begin position="972"/>
        <end position="1132"/>
    </location>
</feature>
<evidence type="ECO:0000256" key="5">
    <source>
        <dbReference type="ARBA" id="ARBA00022759"/>
    </source>
</evidence>
<dbReference type="GO" id="GO:0003676">
    <property type="term" value="F:nucleic acid binding"/>
    <property type="evidence" value="ECO:0007669"/>
    <property type="project" value="InterPro"/>
</dbReference>
<feature type="region of interest" description="Disordered" evidence="9">
    <location>
        <begin position="1581"/>
        <end position="1602"/>
    </location>
</feature>
<evidence type="ECO:0000259" key="11">
    <source>
        <dbReference type="PROSITE" id="PS50994"/>
    </source>
</evidence>
<evidence type="ECO:0000256" key="7">
    <source>
        <dbReference type="ARBA" id="ARBA00022918"/>
    </source>
</evidence>
<feature type="compositionally biased region" description="Polar residues" evidence="9">
    <location>
        <begin position="291"/>
        <end position="300"/>
    </location>
</feature>
<sequence length="1767" mass="201442">MEEDSNHHQASSEESVRPHQRHNNDDQDEGHRRPPPPQQQRNNNEDAQGPQPQPQQRQAHGEERPPPRRNDRNEEEIFGKLKFTMPKFQGEEDPDAYLSWVLKVDKIFRIHNFSEAKKVAMASLEFEGYANVWWEEVNKKREKEDLAPIDTWEEMQEVMHTRFVPTHHKRDLFNKLTQLKQSYKSVEEYYKEMHMTMMSANVDEREEQTMARFLNGLNIPVKRIVEFLPYKNMVELLHQATRAERQVREDLASAKTKTFFAARNAMNASSSIKNTSTLTSKDPPKQARSAIKTTSFKPEQSTMSSKASTGSSNITCFKCGAQGHKSFECKNTRVMITRDDGDVEYLSEGEYEALVQAATSHEDDDLEDQEQVLCVHDASPSLVVTKVLTTHALPNEDQRCNIFQTRAGINGKSIKVIIDGGSCHNLASTELCTKLNLPLRKHPHPYHVQWLSDNGNVKIQHTVTISFKIGAYEDTVDCDVVPMTVCHMLLGRPWQYDKKANHDGYTNAYSFKVNDKTYILRPMTPSQVIADNAKALARAKEATITSELRGERVIHQKESERHKPYVSEMKSVLLATKSEMREVHHNPSTTLHYVLICKGPSEETNDLTNIPSSLLSLLKEFQDVFPDELPHGLPPLRGIEHRIDLIPGAPLPNRAAYRTNPEDTKEIQRQIQDLLAKGTIACPLNELTKKNVPFVWGKAQQKAFDELKKRLTEAPLLVLPDFAKTFEIECDASGLGIGGVLMQNGKPVAYYSEKLDGARLNYPIYDKELYALVRVLEVWQHYLWPREFIIHSDHESLKYLKSQHTLNKRHAKWVEFIESFPYVIKYKKGKDNVVADALSRKLTLLLTRLDFHVLGLDEIKEQYASDTFFGPIFAKCSIEKGIDDFYLHQGFLFKGNKLCVPMSSLRLLLLQESHGGGLMGHFGRDKTLSMLSTHYYWPRMKRDVERLCNRCTTCLQAKSTSNSYGLYTPLPTPYAPWSDISMDFVLGLPRTKYGHDSIFVVVDRFSKMAHFIPCSRTDDASHIASLFFREIVRLHGVPRSIVSDRDVKFMSYLWKTLMAKFNVKLLFSSSSHPQTDGQTEVVNRSLSTLLRVLVKKNLKAWEDCIPHAEFAYNRAKHSTTMRSPFMVVYGFEPPTAIDLLPLPLHEQVNMDIDKRAQYMKKLHEDTRATIEQQVLRQATRLNLKKKARIFNEGDLVWIHLRKDRFPQERNSKLKPRGDGPFKVLKRINDNAYVVDIPTSKYLVSNTFNVSDLSPYHGDEENIESRTTLSQGGGDDAAPPKVDTTSRPTSPPRGTSTKTQAMETKTLERELETMKTELQRTGRNFRPPGPELPARFLQDAPKMPSSAQEKASDRNFRPEGPELPPGRNFRPSSAQAPKVHEKAPGCYCKEMDDFRNLAGTWPELPAPRTGTSAPDRNFRPRWPELPPPRTSAQQHFSACSTEDEFPLMETMYMVHEDDDISPCLLQDGHVDHMDPPTSTTPTSNESAYKGTDIDKDQERRNPHGARKKEEEEGKKRRRRGRKREEEALRPATDQAAQPGRTPDRTGRREAGQTTDRARPGLVPEANRTESARYCLANMYSDEEDTEEYTEHFEEDTSSSTADVEEHVELYTDYGSASIANMTDIEELYTDYGSASIANMDDIDELYIDTCSTSMDDMVEHHHEDDIDPTMSTADAPTYPYLANGATYEDRGPPRWHHHVDHQERGGEELSYMLKSAVVLKFAGRKFRPSWAEVPVRGGSSGPGGRKFRPGRSSGQVPAKFRKSSISLQ</sequence>
<feature type="compositionally biased region" description="Basic and acidic residues" evidence="9">
    <location>
        <begin position="1"/>
        <end position="32"/>
    </location>
</feature>
<dbReference type="InterPro" id="IPR041588">
    <property type="entry name" value="Integrase_H2C2"/>
</dbReference>
<evidence type="ECO:0000256" key="2">
    <source>
        <dbReference type="ARBA" id="ARBA00022679"/>
    </source>
</evidence>
<evidence type="ECO:0000313" key="13">
    <source>
        <dbReference type="Proteomes" id="UP001231189"/>
    </source>
</evidence>
<dbReference type="SUPFAM" id="SSF56672">
    <property type="entry name" value="DNA/RNA polymerases"/>
    <property type="match status" value="2"/>
</dbReference>
<feature type="compositionally biased region" description="Low complexity" evidence="9">
    <location>
        <begin position="48"/>
        <end position="58"/>
    </location>
</feature>
<keyword evidence="13" id="KW-1185">Reference proteome</keyword>
<dbReference type="PANTHER" id="PTHR35046">
    <property type="entry name" value="ZINC KNUCKLE (CCHC-TYPE) FAMILY PROTEIN"/>
    <property type="match status" value="1"/>
</dbReference>
<feature type="region of interest" description="Disordered" evidence="9">
    <location>
        <begin position="1730"/>
        <end position="1767"/>
    </location>
</feature>
<feature type="domain" description="CCHC-type" evidence="10">
    <location>
        <begin position="316"/>
        <end position="331"/>
    </location>
</feature>
<dbReference type="FunFam" id="1.10.340.70:FF:000001">
    <property type="entry name" value="Retrovirus-related Pol polyprotein from transposon gypsy-like Protein"/>
    <property type="match status" value="1"/>
</dbReference>
<dbReference type="EC" id="2.7.7.49" evidence="1"/>
<feature type="compositionally biased region" description="Acidic residues" evidence="9">
    <location>
        <begin position="1581"/>
        <end position="1595"/>
    </location>
</feature>
<keyword evidence="4" id="KW-0540">Nuclease</keyword>
<dbReference type="Pfam" id="PF17921">
    <property type="entry name" value="Integrase_H2C2"/>
    <property type="match status" value="1"/>
</dbReference>
<dbReference type="Pfam" id="PF17917">
    <property type="entry name" value="RT_RNaseH"/>
    <property type="match status" value="1"/>
</dbReference>
<feature type="region of interest" description="Disordered" evidence="9">
    <location>
        <begin position="1"/>
        <end position="73"/>
    </location>
</feature>
<dbReference type="InterPro" id="IPR012337">
    <property type="entry name" value="RNaseH-like_sf"/>
</dbReference>
<keyword evidence="3" id="KW-0548">Nucleotidyltransferase</keyword>
<evidence type="ECO:0000256" key="3">
    <source>
        <dbReference type="ARBA" id="ARBA00022695"/>
    </source>
</evidence>
<feature type="compositionally biased region" description="Basic and acidic residues" evidence="9">
    <location>
        <begin position="59"/>
        <end position="73"/>
    </location>
</feature>
<dbReference type="InterPro" id="IPR056924">
    <property type="entry name" value="SH3_Tf2-1"/>
</dbReference>
<keyword evidence="5" id="KW-0255">Endonuclease</keyword>
<name>A0AAD8VF20_LOLMU</name>
<comment type="caution">
    <text evidence="12">The sequence shown here is derived from an EMBL/GenBank/DDBJ whole genome shotgun (WGS) entry which is preliminary data.</text>
</comment>
<feature type="region of interest" description="Disordered" evidence="9">
    <location>
        <begin position="1401"/>
        <end position="1437"/>
    </location>
</feature>
<gene>
    <name evidence="12" type="ORF">QYE76_048164</name>
</gene>
<evidence type="ECO:0000256" key="1">
    <source>
        <dbReference type="ARBA" id="ARBA00012493"/>
    </source>
</evidence>
<evidence type="ECO:0000313" key="12">
    <source>
        <dbReference type="EMBL" id="KAK1602330.1"/>
    </source>
</evidence>
<dbReference type="FunFam" id="3.30.420.10:FF:000032">
    <property type="entry name" value="Retrovirus-related Pol polyprotein from transposon 297-like Protein"/>
    <property type="match status" value="1"/>
</dbReference>
<keyword evidence="6" id="KW-0378">Hydrolase</keyword>
<dbReference type="PROSITE" id="PS50158">
    <property type="entry name" value="ZF_CCHC"/>
    <property type="match status" value="1"/>
</dbReference>
<dbReference type="SMART" id="SM00343">
    <property type="entry name" value="ZnF_C2HC"/>
    <property type="match status" value="1"/>
</dbReference>
<keyword evidence="8" id="KW-0862">Zinc</keyword>
<organism evidence="12 13">
    <name type="scientific">Lolium multiflorum</name>
    <name type="common">Italian ryegrass</name>
    <name type="synonym">Lolium perenne subsp. multiflorum</name>
    <dbReference type="NCBI Taxonomy" id="4521"/>
    <lineage>
        <taxon>Eukaryota</taxon>
        <taxon>Viridiplantae</taxon>
        <taxon>Streptophyta</taxon>
        <taxon>Embryophyta</taxon>
        <taxon>Tracheophyta</taxon>
        <taxon>Spermatophyta</taxon>
        <taxon>Magnoliopsida</taxon>
        <taxon>Liliopsida</taxon>
        <taxon>Poales</taxon>
        <taxon>Poaceae</taxon>
        <taxon>BOP clade</taxon>
        <taxon>Pooideae</taxon>
        <taxon>Poodae</taxon>
        <taxon>Poeae</taxon>
        <taxon>Poeae Chloroplast Group 2 (Poeae type)</taxon>
        <taxon>Loliodinae</taxon>
        <taxon>Loliinae</taxon>
        <taxon>Lolium</taxon>
    </lineage>
</organism>
<dbReference type="EMBL" id="JAUUTY010000278">
    <property type="protein sequence ID" value="KAK1602330.1"/>
    <property type="molecule type" value="Genomic_DNA"/>
</dbReference>
<dbReference type="GO" id="GO:0015074">
    <property type="term" value="P:DNA integration"/>
    <property type="evidence" value="ECO:0007669"/>
    <property type="project" value="InterPro"/>
</dbReference>
<keyword evidence="2" id="KW-0808">Transferase</keyword>
<dbReference type="CDD" id="cd09274">
    <property type="entry name" value="RNase_HI_RT_Ty3"/>
    <property type="match status" value="1"/>
</dbReference>
<proteinExistence type="predicted"/>
<protein>
    <recommendedName>
        <fullName evidence="1">RNA-directed DNA polymerase</fullName>
        <ecNumber evidence="1">2.7.7.49</ecNumber>
    </recommendedName>
</protein>
<dbReference type="Gene3D" id="3.30.70.270">
    <property type="match status" value="1"/>
</dbReference>
<dbReference type="Gene3D" id="3.10.20.370">
    <property type="match status" value="1"/>
</dbReference>
<dbReference type="Proteomes" id="UP001231189">
    <property type="component" value="Unassembled WGS sequence"/>
</dbReference>
<accession>A0AAD8VF20</accession>
<dbReference type="GO" id="GO:0004519">
    <property type="term" value="F:endonuclease activity"/>
    <property type="evidence" value="ECO:0007669"/>
    <property type="project" value="UniProtKB-KW"/>
</dbReference>
<feature type="compositionally biased region" description="Low complexity" evidence="9">
    <location>
        <begin position="1284"/>
        <end position="1298"/>
    </location>
</feature>
<dbReference type="Pfam" id="PF24626">
    <property type="entry name" value="SH3_Tf2-1"/>
    <property type="match status" value="1"/>
</dbReference>
<dbReference type="GO" id="GO:0008270">
    <property type="term" value="F:zinc ion binding"/>
    <property type="evidence" value="ECO:0007669"/>
    <property type="project" value="UniProtKB-KW"/>
</dbReference>